<dbReference type="GO" id="GO:0030313">
    <property type="term" value="C:cell envelope"/>
    <property type="evidence" value="ECO:0007669"/>
    <property type="project" value="UniProtKB-SubCell"/>
</dbReference>
<sequence length="271" mass="29501">MSVSLGPLSLALGHLLVLLAFVLALLVGGLLGRRYRQPVAGQVADIAWGAILLARIGFVIAYWPHYRDQPWGVIDIRDGGFDVVWGLTGAAITTAYKLWRQPAVRRPLTLAAGAGLLFWSFTAGTVALIERQARGLPALSLPTLSEASVPLSGLAQGQPMVINLWATWCPPCVREMPVLAEAQQRYPEIRFVFVNQGEPPETIRRFLQNHGLRLEHVLLDTRGELARAVGSHGLPTTLFYNARGQQVASHMGALSQATLARGLERLRPATP</sequence>
<dbReference type="STRING" id="135739.BTO32_16640"/>
<dbReference type="PANTHER" id="PTHR42852">
    <property type="entry name" value="THIOL:DISULFIDE INTERCHANGE PROTEIN DSBE"/>
    <property type="match status" value="1"/>
</dbReference>
<accession>A0A1V2DNN7</accession>
<dbReference type="RefSeq" id="WP_076725787.1">
    <property type="nucleotide sequence ID" value="NZ_JABWTC010000012.1"/>
</dbReference>
<evidence type="ECO:0000259" key="6">
    <source>
        <dbReference type="PROSITE" id="PS51352"/>
    </source>
</evidence>
<feature type="transmembrane region" description="Helical" evidence="5">
    <location>
        <begin position="108"/>
        <end position="129"/>
    </location>
</feature>
<dbReference type="EMBL" id="MSCW01000012">
    <property type="protein sequence ID" value="ONF42195.1"/>
    <property type="molecule type" value="Genomic_DNA"/>
</dbReference>
<feature type="transmembrane region" description="Helical" evidence="5">
    <location>
        <begin position="43"/>
        <end position="63"/>
    </location>
</feature>
<dbReference type="InterPro" id="IPR013766">
    <property type="entry name" value="Thioredoxin_domain"/>
</dbReference>
<keyword evidence="5" id="KW-0472">Membrane</keyword>
<dbReference type="PROSITE" id="PS00194">
    <property type="entry name" value="THIOREDOXIN_1"/>
    <property type="match status" value="1"/>
</dbReference>
<dbReference type="AlphaFoldDB" id="A0A1V2DNN7"/>
<dbReference type="InterPro" id="IPR050553">
    <property type="entry name" value="Thioredoxin_ResA/DsbE_sf"/>
</dbReference>
<name>A0A1V2DNN7_9GAMM</name>
<evidence type="ECO:0000256" key="4">
    <source>
        <dbReference type="ARBA" id="ARBA00023284"/>
    </source>
</evidence>
<keyword evidence="8" id="KW-1185">Reference proteome</keyword>
<evidence type="ECO:0000256" key="1">
    <source>
        <dbReference type="ARBA" id="ARBA00004196"/>
    </source>
</evidence>
<feature type="domain" description="Thioredoxin" evidence="6">
    <location>
        <begin position="130"/>
        <end position="268"/>
    </location>
</feature>
<dbReference type="PROSITE" id="PS51352">
    <property type="entry name" value="THIOREDOXIN_2"/>
    <property type="match status" value="1"/>
</dbReference>
<proteinExistence type="predicted"/>
<evidence type="ECO:0000256" key="2">
    <source>
        <dbReference type="ARBA" id="ARBA00022748"/>
    </source>
</evidence>
<comment type="subcellular location">
    <subcellularLocation>
        <location evidence="1">Cell envelope</location>
    </subcellularLocation>
</comment>
<dbReference type="InterPro" id="IPR000866">
    <property type="entry name" value="AhpC/TSA"/>
</dbReference>
<keyword evidence="5" id="KW-0812">Transmembrane</keyword>
<dbReference type="InterPro" id="IPR017937">
    <property type="entry name" value="Thioredoxin_CS"/>
</dbReference>
<comment type="caution">
    <text evidence="7">The sequence shown here is derived from an EMBL/GenBank/DDBJ whole genome shotgun (WGS) entry which is preliminary data.</text>
</comment>
<evidence type="ECO:0000256" key="3">
    <source>
        <dbReference type="ARBA" id="ARBA00023157"/>
    </source>
</evidence>
<gene>
    <name evidence="7" type="ORF">BTO32_16640</name>
</gene>
<feature type="transmembrane region" description="Helical" evidence="5">
    <location>
        <begin position="83"/>
        <end position="99"/>
    </location>
</feature>
<organism evidence="7 8">
    <name type="scientific">Marinobacter lutaoensis</name>
    <dbReference type="NCBI Taxonomy" id="135739"/>
    <lineage>
        <taxon>Bacteria</taxon>
        <taxon>Pseudomonadati</taxon>
        <taxon>Pseudomonadota</taxon>
        <taxon>Gammaproteobacteria</taxon>
        <taxon>Pseudomonadales</taxon>
        <taxon>Marinobacteraceae</taxon>
        <taxon>Marinobacter</taxon>
    </lineage>
</organism>
<evidence type="ECO:0000313" key="7">
    <source>
        <dbReference type="EMBL" id="ONF42195.1"/>
    </source>
</evidence>
<keyword evidence="2" id="KW-0201">Cytochrome c-type biogenesis</keyword>
<dbReference type="Proteomes" id="UP000189339">
    <property type="component" value="Unassembled WGS sequence"/>
</dbReference>
<dbReference type="PANTHER" id="PTHR42852:SF6">
    <property type="entry name" value="THIOL:DISULFIDE INTERCHANGE PROTEIN DSBE"/>
    <property type="match status" value="1"/>
</dbReference>
<evidence type="ECO:0000256" key="5">
    <source>
        <dbReference type="SAM" id="Phobius"/>
    </source>
</evidence>
<evidence type="ECO:0000313" key="8">
    <source>
        <dbReference type="Proteomes" id="UP000189339"/>
    </source>
</evidence>
<keyword evidence="3" id="KW-1015">Disulfide bond</keyword>
<keyword evidence="4" id="KW-0676">Redox-active center</keyword>
<dbReference type="Gene3D" id="3.40.30.10">
    <property type="entry name" value="Glutaredoxin"/>
    <property type="match status" value="1"/>
</dbReference>
<dbReference type="Pfam" id="PF00578">
    <property type="entry name" value="AhpC-TSA"/>
    <property type="match status" value="1"/>
</dbReference>
<dbReference type="InterPro" id="IPR036249">
    <property type="entry name" value="Thioredoxin-like_sf"/>
</dbReference>
<dbReference type="GO" id="GO:0015036">
    <property type="term" value="F:disulfide oxidoreductase activity"/>
    <property type="evidence" value="ECO:0007669"/>
    <property type="project" value="UniProtKB-ARBA"/>
</dbReference>
<dbReference type="GO" id="GO:0016209">
    <property type="term" value="F:antioxidant activity"/>
    <property type="evidence" value="ECO:0007669"/>
    <property type="project" value="InterPro"/>
</dbReference>
<dbReference type="GO" id="GO:0017004">
    <property type="term" value="P:cytochrome complex assembly"/>
    <property type="evidence" value="ECO:0007669"/>
    <property type="project" value="UniProtKB-KW"/>
</dbReference>
<reference evidence="7 8" key="1">
    <citation type="submission" date="2016-12" db="EMBL/GenBank/DDBJ databases">
        <title>Marinobacter lutaoensis whole genome sequencing.</title>
        <authorList>
            <person name="Verma A."/>
            <person name="Krishnamurthi S."/>
        </authorList>
    </citation>
    <scope>NUCLEOTIDE SEQUENCE [LARGE SCALE GENOMIC DNA]</scope>
    <source>
        <strain evidence="7 8">T5054</strain>
    </source>
</reference>
<protein>
    <submittedName>
        <fullName evidence="7">Redoxin</fullName>
    </submittedName>
</protein>
<dbReference type="SUPFAM" id="SSF52833">
    <property type="entry name" value="Thioredoxin-like"/>
    <property type="match status" value="1"/>
</dbReference>
<feature type="transmembrane region" description="Helical" evidence="5">
    <location>
        <begin position="12"/>
        <end position="31"/>
    </location>
</feature>
<keyword evidence="5" id="KW-1133">Transmembrane helix</keyword>
<dbReference type="OrthoDB" id="9799347at2"/>
<dbReference type="CDD" id="cd02966">
    <property type="entry name" value="TlpA_like_family"/>
    <property type="match status" value="1"/>
</dbReference>